<sequence>MIDPGEAARRLRRRLRPPRTGPFARYSRFVGIMKIVLPSLTVVLLALLVAWPKLTMEESGFQIGFARLPSKEVETLAMQNPRYFGINESNRPYAVSADLATQENGRSDIVHLDNPKADFTTSSGANVVIEADSGLYQKANNTLLLTGNVNLYHDSGTEMHTNSALIDLARSSAHGDDPVTGNGPQGRIDAAGFDITDKGRTLTFTGKSRMSLRSVGPSASKTGKAGKTQPQGAPPR</sequence>
<keyword evidence="4" id="KW-1185">Reference proteome</keyword>
<keyword evidence="2" id="KW-1133">Transmembrane helix</keyword>
<dbReference type="GO" id="GO:0005886">
    <property type="term" value="C:plasma membrane"/>
    <property type="evidence" value="ECO:0007669"/>
    <property type="project" value="InterPro"/>
</dbReference>
<dbReference type="InterPro" id="IPR026265">
    <property type="entry name" value="LptC"/>
</dbReference>
<feature type="transmembrane region" description="Helical" evidence="2">
    <location>
        <begin position="29"/>
        <end position="51"/>
    </location>
</feature>
<dbReference type="Pfam" id="PF06835">
    <property type="entry name" value="LptC"/>
    <property type="match status" value="1"/>
</dbReference>
<organism evidence="3 4">
    <name type="scientific">Magnetospirillum fulvum</name>
    <name type="common">Rhodospirillum fulvum</name>
    <dbReference type="NCBI Taxonomy" id="1082"/>
    <lineage>
        <taxon>Bacteria</taxon>
        <taxon>Pseudomonadati</taxon>
        <taxon>Pseudomonadota</taxon>
        <taxon>Alphaproteobacteria</taxon>
        <taxon>Rhodospirillales</taxon>
        <taxon>Rhodospirillaceae</taxon>
        <taxon>Magnetospirillum</taxon>
    </lineage>
</organism>
<feature type="region of interest" description="Disordered" evidence="1">
    <location>
        <begin position="206"/>
        <end position="236"/>
    </location>
</feature>
<name>A0A1H6IDS8_MAGFU</name>
<dbReference type="Gene3D" id="2.60.450.10">
    <property type="entry name" value="Lipopolysaccharide (LPS) transport protein A like domain"/>
    <property type="match status" value="1"/>
</dbReference>
<evidence type="ECO:0000256" key="1">
    <source>
        <dbReference type="SAM" id="MobiDB-lite"/>
    </source>
</evidence>
<dbReference type="InterPro" id="IPR010664">
    <property type="entry name" value="LipoPS_assembly_LptC-rel"/>
</dbReference>
<dbReference type="GO" id="GO:0015221">
    <property type="term" value="F:lipopolysaccharide transmembrane transporter activity"/>
    <property type="evidence" value="ECO:0007669"/>
    <property type="project" value="InterPro"/>
</dbReference>
<evidence type="ECO:0000313" key="3">
    <source>
        <dbReference type="EMBL" id="SEH45059.1"/>
    </source>
</evidence>
<gene>
    <name evidence="3" type="ORF">SAMN04244559_02386</name>
</gene>
<evidence type="ECO:0000313" key="4">
    <source>
        <dbReference type="Proteomes" id="UP000182983"/>
    </source>
</evidence>
<accession>A0A1H6IDS8</accession>
<evidence type="ECO:0000256" key="2">
    <source>
        <dbReference type="SAM" id="Phobius"/>
    </source>
</evidence>
<dbReference type="RefSeq" id="WP_074768854.1">
    <property type="nucleotide sequence ID" value="NZ_FNWO01000010.1"/>
</dbReference>
<dbReference type="OrthoDB" id="8441710at2"/>
<dbReference type="Proteomes" id="UP000182983">
    <property type="component" value="Unassembled WGS sequence"/>
</dbReference>
<protein>
    <submittedName>
        <fullName evidence="3">Lipopolysaccharide export system protein LptC</fullName>
    </submittedName>
</protein>
<keyword evidence="2" id="KW-0812">Transmembrane</keyword>
<proteinExistence type="predicted"/>
<dbReference type="EMBL" id="FNWO01000010">
    <property type="protein sequence ID" value="SEH45059.1"/>
    <property type="molecule type" value="Genomic_DNA"/>
</dbReference>
<dbReference type="AlphaFoldDB" id="A0A1H6IDS8"/>
<reference evidence="4" key="1">
    <citation type="submission" date="2016-10" db="EMBL/GenBank/DDBJ databases">
        <authorList>
            <person name="Varghese N."/>
            <person name="Submissions S."/>
        </authorList>
    </citation>
    <scope>NUCLEOTIDE SEQUENCE [LARGE SCALE GENOMIC DNA]</scope>
    <source>
        <strain evidence="4">DSM 13234</strain>
    </source>
</reference>
<dbReference type="NCBIfam" id="TIGR04409">
    <property type="entry name" value="LptC_YrbK"/>
    <property type="match status" value="1"/>
</dbReference>
<keyword evidence="2" id="KW-0472">Membrane</keyword>